<evidence type="ECO:0000256" key="1">
    <source>
        <dbReference type="SAM" id="MobiDB-lite"/>
    </source>
</evidence>
<protein>
    <submittedName>
        <fullName evidence="2">Uncharacterized protein</fullName>
    </submittedName>
</protein>
<evidence type="ECO:0000313" key="3">
    <source>
        <dbReference type="Proteomes" id="UP000240400"/>
    </source>
</evidence>
<name>A0A2T4S827_9STAP</name>
<accession>A0A2T4S827</accession>
<reference evidence="2 3" key="1">
    <citation type="journal article" date="2016" name="Front. Microbiol.">
        <title>Comprehensive Phylogenetic Analysis of Bovine Non-aureus Staphylococci Species Based on Whole-Genome Sequencing.</title>
        <authorList>
            <person name="Naushad S."/>
            <person name="Barkema H.W."/>
            <person name="Luby C."/>
            <person name="Condas L.A."/>
            <person name="Nobrega D.B."/>
            <person name="Carson D.A."/>
            <person name="De Buck J."/>
        </authorList>
    </citation>
    <scope>NUCLEOTIDE SEQUENCE [LARGE SCALE GENOMIC DNA]</scope>
    <source>
        <strain evidence="2 3">SNUC 4337</strain>
    </source>
</reference>
<dbReference type="RefSeq" id="WP_107644501.1">
    <property type="nucleotide sequence ID" value="NZ_PZHR01000088.1"/>
</dbReference>
<evidence type="ECO:0000313" key="2">
    <source>
        <dbReference type="EMBL" id="PTK57815.1"/>
    </source>
</evidence>
<dbReference type="Proteomes" id="UP000240400">
    <property type="component" value="Unassembled WGS sequence"/>
</dbReference>
<comment type="caution">
    <text evidence="2">The sequence shown here is derived from an EMBL/GenBank/DDBJ whole genome shotgun (WGS) entry which is preliminary data.</text>
</comment>
<feature type="compositionally biased region" description="Basic and acidic residues" evidence="1">
    <location>
        <begin position="1"/>
        <end position="24"/>
    </location>
</feature>
<organism evidence="2 3">
    <name type="scientific">Staphylococcus nepalensis</name>
    <dbReference type="NCBI Taxonomy" id="214473"/>
    <lineage>
        <taxon>Bacteria</taxon>
        <taxon>Bacillati</taxon>
        <taxon>Bacillota</taxon>
        <taxon>Bacilli</taxon>
        <taxon>Bacillales</taxon>
        <taxon>Staphylococcaceae</taxon>
        <taxon>Staphylococcus</taxon>
    </lineage>
</organism>
<dbReference type="EMBL" id="PZHR01000088">
    <property type="protein sequence ID" value="PTK57815.1"/>
    <property type="molecule type" value="Genomic_DNA"/>
</dbReference>
<dbReference type="AlphaFoldDB" id="A0A2T4S827"/>
<gene>
    <name evidence="2" type="ORF">BUZ61_11770</name>
</gene>
<sequence length="99" mass="11970">MSDNKEERLEAMMKTFENNKKQASEKPMQSKKANTNANKTSIKIDKDTKILFDEGVYRFRTNRIDFIQRIIEDWMKEKAPEIYVDYIKQVLYEQINKER</sequence>
<proteinExistence type="predicted"/>
<feature type="region of interest" description="Disordered" evidence="1">
    <location>
        <begin position="1"/>
        <end position="40"/>
    </location>
</feature>